<evidence type="ECO:0000313" key="3">
    <source>
        <dbReference type="Proteomes" id="UP001292094"/>
    </source>
</evidence>
<keyword evidence="3" id="KW-1185">Reference proteome</keyword>
<evidence type="ECO:0000256" key="1">
    <source>
        <dbReference type="SAM" id="MobiDB-lite"/>
    </source>
</evidence>
<protein>
    <submittedName>
        <fullName evidence="2">Uncharacterized protein</fullName>
    </submittedName>
</protein>
<comment type="caution">
    <text evidence="2">The sequence shown here is derived from an EMBL/GenBank/DDBJ whole genome shotgun (WGS) entry which is preliminary data.</text>
</comment>
<dbReference type="Proteomes" id="UP001292094">
    <property type="component" value="Unassembled WGS sequence"/>
</dbReference>
<proteinExistence type="predicted"/>
<sequence>MKLTKGSELYDIDFSQFSTEERVFMESRREVMVERAKMIRRACKKGVVSHSTHPPPTHTLYTTRNTHPISSGARIIRSLQLPWMVNFMKLAHFNENNPLLVDLPEEQKERLRYLPKYGANHPVVYKLYPTPETNLEN</sequence>
<gene>
    <name evidence="2" type="ORF">Pmani_034837</name>
</gene>
<organism evidence="2 3">
    <name type="scientific">Petrolisthes manimaculis</name>
    <dbReference type="NCBI Taxonomy" id="1843537"/>
    <lineage>
        <taxon>Eukaryota</taxon>
        <taxon>Metazoa</taxon>
        <taxon>Ecdysozoa</taxon>
        <taxon>Arthropoda</taxon>
        <taxon>Crustacea</taxon>
        <taxon>Multicrustacea</taxon>
        <taxon>Malacostraca</taxon>
        <taxon>Eumalacostraca</taxon>
        <taxon>Eucarida</taxon>
        <taxon>Decapoda</taxon>
        <taxon>Pleocyemata</taxon>
        <taxon>Anomura</taxon>
        <taxon>Galatheoidea</taxon>
        <taxon>Porcellanidae</taxon>
        <taxon>Petrolisthes</taxon>
    </lineage>
</organism>
<name>A0AAE1NLZ2_9EUCA</name>
<dbReference type="EMBL" id="JAWZYT010004845">
    <property type="protein sequence ID" value="KAK4292393.1"/>
    <property type="molecule type" value="Genomic_DNA"/>
</dbReference>
<accession>A0AAE1NLZ2</accession>
<evidence type="ECO:0000313" key="2">
    <source>
        <dbReference type="EMBL" id="KAK4292393.1"/>
    </source>
</evidence>
<feature type="region of interest" description="Disordered" evidence="1">
    <location>
        <begin position="45"/>
        <end position="65"/>
    </location>
</feature>
<dbReference type="AlphaFoldDB" id="A0AAE1NLZ2"/>
<reference evidence="2" key="1">
    <citation type="submission" date="2023-11" db="EMBL/GenBank/DDBJ databases">
        <title>Genome assemblies of two species of porcelain crab, Petrolisthes cinctipes and Petrolisthes manimaculis (Anomura: Porcellanidae).</title>
        <authorList>
            <person name="Angst P."/>
        </authorList>
    </citation>
    <scope>NUCLEOTIDE SEQUENCE</scope>
    <source>
        <strain evidence="2">PB745_02</strain>
        <tissue evidence="2">Gill</tissue>
    </source>
</reference>